<keyword evidence="6 9" id="KW-0472">Membrane</keyword>
<evidence type="ECO:0000256" key="9">
    <source>
        <dbReference type="SAM" id="Phobius"/>
    </source>
</evidence>
<evidence type="ECO:0000256" key="4">
    <source>
        <dbReference type="ARBA" id="ARBA00022801"/>
    </source>
</evidence>
<keyword evidence="7" id="KW-0479">Metal-binding</keyword>
<feature type="binding site" evidence="8">
    <location>
        <position position="236"/>
    </location>
    <ligand>
        <name>Zn(2+)</name>
        <dbReference type="ChEBI" id="CHEBI:29105"/>
        <note>catalytic</note>
    </ligand>
</feature>
<comment type="cofactor">
    <cofactor evidence="8">
        <name>Zn(2+)</name>
        <dbReference type="ChEBI" id="CHEBI:29105"/>
    </cofactor>
</comment>
<gene>
    <name evidence="10" type="ORF">BCR44DRAFT_41000</name>
</gene>
<dbReference type="GO" id="GO:0046872">
    <property type="term" value="F:metal ion binding"/>
    <property type="evidence" value="ECO:0007669"/>
    <property type="project" value="UniProtKB-KW"/>
</dbReference>
<keyword evidence="4" id="KW-0378">Hydrolase</keyword>
<evidence type="ECO:0000256" key="8">
    <source>
        <dbReference type="PIRSR" id="PIRSR608901-2"/>
    </source>
</evidence>
<feature type="transmembrane region" description="Helical" evidence="9">
    <location>
        <begin position="238"/>
        <end position="261"/>
    </location>
</feature>
<feature type="binding site" evidence="7">
    <location>
        <position position="24"/>
    </location>
    <ligand>
        <name>Ca(2+)</name>
        <dbReference type="ChEBI" id="CHEBI:29108"/>
    </ligand>
</feature>
<evidence type="ECO:0000256" key="5">
    <source>
        <dbReference type="ARBA" id="ARBA00022989"/>
    </source>
</evidence>
<feature type="transmembrane region" description="Helical" evidence="9">
    <location>
        <begin position="147"/>
        <end position="167"/>
    </location>
</feature>
<keyword evidence="7" id="KW-0106">Calcium</keyword>
<evidence type="ECO:0000256" key="1">
    <source>
        <dbReference type="ARBA" id="ARBA00004141"/>
    </source>
</evidence>
<evidence type="ECO:0000313" key="11">
    <source>
        <dbReference type="Proteomes" id="UP000193411"/>
    </source>
</evidence>
<organism evidence="10 11">
    <name type="scientific">Catenaria anguillulae PL171</name>
    <dbReference type="NCBI Taxonomy" id="765915"/>
    <lineage>
        <taxon>Eukaryota</taxon>
        <taxon>Fungi</taxon>
        <taxon>Fungi incertae sedis</taxon>
        <taxon>Blastocladiomycota</taxon>
        <taxon>Blastocladiomycetes</taxon>
        <taxon>Blastocladiales</taxon>
        <taxon>Catenariaceae</taxon>
        <taxon>Catenaria</taxon>
    </lineage>
</organism>
<feature type="binding site" evidence="8">
    <location>
        <position position="86"/>
    </location>
    <ligand>
        <name>Zn(2+)</name>
        <dbReference type="ChEBI" id="CHEBI:29105"/>
        <note>catalytic</note>
    </ligand>
</feature>
<keyword evidence="5 9" id="KW-1133">Transmembrane helix</keyword>
<feature type="transmembrane region" description="Helical" evidence="9">
    <location>
        <begin position="193"/>
        <end position="218"/>
    </location>
</feature>
<feature type="binding site" evidence="8">
    <location>
        <position position="240"/>
    </location>
    <ligand>
        <name>Zn(2+)</name>
        <dbReference type="ChEBI" id="CHEBI:29105"/>
        <note>catalytic</note>
    </ligand>
</feature>
<feature type="transmembrane region" description="Helical" evidence="9">
    <location>
        <begin position="32"/>
        <end position="57"/>
    </location>
</feature>
<dbReference type="AlphaFoldDB" id="A0A1Y2I7D9"/>
<dbReference type="Pfam" id="PF05875">
    <property type="entry name" value="Ceramidase"/>
    <property type="match status" value="1"/>
</dbReference>
<dbReference type="PANTHER" id="PTHR46187">
    <property type="entry name" value="ALKALINE CERAMIDASE 3"/>
    <property type="match status" value="1"/>
</dbReference>
<comment type="subcellular location">
    <subcellularLocation>
        <location evidence="1">Membrane</location>
        <topology evidence="1">Multi-pass membrane protein</topology>
    </subcellularLocation>
</comment>
<keyword evidence="8" id="KW-0862">Zinc</keyword>
<comment type="similarity">
    <text evidence="2">Belongs to the alkaline ceramidase family.</text>
</comment>
<sequence length="298" mass="34392">MQPRHDNQNLSTSHYSWEITSLVDWCEGNFEIVWFIAEFFNTLTNIYYMLFAAFGLYNSFRYSYDRRFQLSYAALFIVGLGSALFHGSLQYHMQLLDEVPMLIGSAMFIYCCITPARSRPPTWAALALVLYPSITTGMYITNRIPEFFQYAYTLEVVLITGLAIWNLRYFPSASASQSAEAGLVSQKQGRSMFLLSLTSYVTATCFWVADNLLCYSHLVPIKEQLGWPLRVVFEFHGWWHFGTGFATYVSVTYMVAVRANAVALRDEKMARKVEVKWWGGWVPYVVLGEEEQRRVKVE</sequence>
<dbReference type="PANTHER" id="PTHR46187:SF3">
    <property type="entry name" value="ALKALINE CERAMIDASE 3"/>
    <property type="match status" value="1"/>
</dbReference>
<evidence type="ECO:0000256" key="7">
    <source>
        <dbReference type="PIRSR" id="PIRSR608901-1"/>
    </source>
</evidence>
<name>A0A1Y2I7D9_9FUNG</name>
<feature type="binding site" evidence="7">
    <location>
        <position position="25"/>
    </location>
    <ligand>
        <name>Ca(2+)</name>
        <dbReference type="ChEBI" id="CHEBI:29108"/>
    </ligand>
</feature>
<feature type="transmembrane region" description="Helical" evidence="9">
    <location>
        <begin position="99"/>
        <end position="116"/>
    </location>
</feature>
<comment type="caution">
    <text evidence="10">The sequence shown here is derived from an EMBL/GenBank/DDBJ whole genome shotgun (WGS) entry which is preliminary data.</text>
</comment>
<dbReference type="GO" id="GO:0046513">
    <property type="term" value="P:ceramide biosynthetic process"/>
    <property type="evidence" value="ECO:0007669"/>
    <property type="project" value="TreeGrafter"/>
</dbReference>
<evidence type="ECO:0000256" key="3">
    <source>
        <dbReference type="ARBA" id="ARBA00022692"/>
    </source>
</evidence>
<dbReference type="STRING" id="765915.A0A1Y2I7D9"/>
<feature type="transmembrane region" description="Helical" evidence="9">
    <location>
        <begin position="69"/>
        <end position="87"/>
    </location>
</feature>
<feature type="binding site" evidence="7">
    <location>
        <position position="27"/>
    </location>
    <ligand>
        <name>Ca(2+)</name>
        <dbReference type="ChEBI" id="CHEBI:29108"/>
    </ligand>
</feature>
<dbReference type="GO" id="GO:0005789">
    <property type="term" value="C:endoplasmic reticulum membrane"/>
    <property type="evidence" value="ECO:0007669"/>
    <property type="project" value="TreeGrafter"/>
</dbReference>
<accession>A0A1Y2I7D9</accession>
<evidence type="ECO:0000256" key="2">
    <source>
        <dbReference type="ARBA" id="ARBA00009780"/>
    </source>
</evidence>
<dbReference type="InterPro" id="IPR008901">
    <property type="entry name" value="ACER"/>
</dbReference>
<proteinExistence type="inferred from homology"/>
<feature type="transmembrane region" description="Helical" evidence="9">
    <location>
        <begin position="123"/>
        <end position="141"/>
    </location>
</feature>
<dbReference type="EMBL" id="MCFL01000001">
    <property type="protein sequence ID" value="ORZ41422.1"/>
    <property type="molecule type" value="Genomic_DNA"/>
</dbReference>
<evidence type="ECO:0000256" key="6">
    <source>
        <dbReference type="ARBA" id="ARBA00023136"/>
    </source>
</evidence>
<protein>
    <submittedName>
        <fullName evidence="10">Ceramidase</fullName>
    </submittedName>
</protein>
<evidence type="ECO:0000313" key="10">
    <source>
        <dbReference type="EMBL" id="ORZ41422.1"/>
    </source>
</evidence>
<dbReference type="OrthoDB" id="187171at2759"/>
<dbReference type="GO" id="GO:0016811">
    <property type="term" value="F:hydrolase activity, acting on carbon-nitrogen (but not peptide) bonds, in linear amides"/>
    <property type="evidence" value="ECO:0007669"/>
    <property type="project" value="InterPro"/>
</dbReference>
<keyword evidence="3 9" id="KW-0812">Transmembrane</keyword>
<feature type="binding site" evidence="7">
    <location>
        <position position="29"/>
    </location>
    <ligand>
        <name>Ca(2+)</name>
        <dbReference type="ChEBI" id="CHEBI:29108"/>
    </ligand>
</feature>
<reference evidence="10 11" key="1">
    <citation type="submission" date="2016-07" db="EMBL/GenBank/DDBJ databases">
        <title>Pervasive Adenine N6-methylation of Active Genes in Fungi.</title>
        <authorList>
            <consortium name="DOE Joint Genome Institute"/>
            <person name="Mondo S.J."/>
            <person name="Dannebaum R.O."/>
            <person name="Kuo R.C."/>
            <person name="Labutti K."/>
            <person name="Haridas S."/>
            <person name="Kuo A."/>
            <person name="Salamov A."/>
            <person name="Ahrendt S.R."/>
            <person name="Lipzen A."/>
            <person name="Sullivan W."/>
            <person name="Andreopoulos W.B."/>
            <person name="Clum A."/>
            <person name="Lindquist E."/>
            <person name="Daum C."/>
            <person name="Ramamoorthy G.K."/>
            <person name="Gryganskyi A."/>
            <person name="Culley D."/>
            <person name="Magnuson J.K."/>
            <person name="James T.Y."/>
            <person name="O'Malley M.A."/>
            <person name="Stajich J.E."/>
            <person name="Spatafora J.W."/>
            <person name="Visel A."/>
            <person name="Grigoriev I.V."/>
        </authorList>
    </citation>
    <scope>NUCLEOTIDE SEQUENCE [LARGE SCALE GENOMIC DNA]</scope>
    <source>
        <strain evidence="10 11">PL171</strain>
    </source>
</reference>
<dbReference type="GO" id="GO:0046514">
    <property type="term" value="P:ceramide catabolic process"/>
    <property type="evidence" value="ECO:0007669"/>
    <property type="project" value="TreeGrafter"/>
</dbReference>
<keyword evidence="11" id="KW-1185">Reference proteome</keyword>
<feature type="binding site" evidence="7">
    <location>
        <position position="38"/>
    </location>
    <ligand>
        <name>Ca(2+)</name>
        <dbReference type="ChEBI" id="CHEBI:29108"/>
    </ligand>
</feature>
<dbReference type="Proteomes" id="UP000193411">
    <property type="component" value="Unassembled WGS sequence"/>
</dbReference>